<dbReference type="Proteomes" id="UP000196240">
    <property type="component" value="Unassembled WGS sequence"/>
</dbReference>
<evidence type="ECO:0000313" key="1">
    <source>
        <dbReference type="EMBL" id="SJX21081.1"/>
    </source>
</evidence>
<organism evidence="1 2">
    <name type="scientific">Acinetobacter johnsonii</name>
    <dbReference type="NCBI Taxonomy" id="40214"/>
    <lineage>
        <taxon>Bacteria</taxon>
        <taxon>Pseudomonadati</taxon>
        <taxon>Pseudomonadota</taxon>
        <taxon>Gammaproteobacteria</taxon>
        <taxon>Moraxellales</taxon>
        <taxon>Moraxellaceae</taxon>
        <taxon>Acinetobacter</taxon>
    </lineage>
</organism>
<dbReference type="PROSITE" id="PS51257">
    <property type="entry name" value="PROKAR_LIPOPROTEIN"/>
    <property type="match status" value="1"/>
</dbReference>
<name>A0A1R7Q9Z5_ACIJO</name>
<evidence type="ECO:0008006" key="3">
    <source>
        <dbReference type="Google" id="ProtNLM"/>
    </source>
</evidence>
<dbReference type="AlphaFoldDB" id="A0A1R7Q9Z5"/>
<evidence type="ECO:0000313" key="2">
    <source>
        <dbReference type="Proteomes" id="UP000196240"/>
    </source>
</evidence>
<accession>A0A1R7Q9Z5</accession>
<dbReference type="EMBL" id="FUUY01000002">
    <property type="protein sequence ID" value="SJX21081.1"/>
    <property type="molecule type" value="Genomic_DNA"/>
</dbReference>
<dbReference type="RefSeq" id="WP_087011278.1">
    <property type="nucleotide sequence ID" value="NZ_FUUY01000002.1"/>
</dbReference>
<sequence>MKYNFIFSLIVTTFAVTGCATTKSIKYPVHGQNTTISVSSEQISAMTESGAGDYFISDSQITVGDASRATSNPAASAFGLIGMGIATAIEKNTNASAISKSSLKQAIKFDDLTNAKINQAQVEHTVDPSLKILAINQASEIKVVPYARISFKETPLVSVNFGLKTEFKNSASNQSSAKRFYSYMSKTSVPLSEWDSSNNALFNQKADQAFNALAKAFILDAQHQLNLSVFSETKQKTCQNNKDGQNLSFLEVPENICIGVLKDKKGKTFEGLLFVVEQ</sequence>
<reference evidence="1 2" key="1">
    <citation type="submission" date="2017-02" db="EMBL/GenBank/DDBJ databases">
        <authorList>
            <person name="Peterson S.W."/>
        </authorList>
    </citation>
    <scope>NUCLEOTIDE SEQUENCE [LARGE SCALE GENOMIC DNA]</scope>
    <source>
        <strain evidence="1">C6</strain>
    </source>
</reference>
<gene>
    <name evidence="1" type="ORF">ACNJC6_00687</name>
</gene>
<proteinExistence type="predicted"/>
<protein>
    <recommendedName>
        <fullName evidence="3">Lipoprotein</fullName>
    </recommendedName>
</protein>